<sequence>MIIGFAVLTVVAYVVLLGALMLGRRDETPVTDAGERAATMDG</sequence>
<proteinExistence type="predicted"/>
<evidence type="ECO:0000313" key="2">
    <source>
        <dbReference type="EMBL" id="GAA4754325.1"/>
    </source>
</evidence>
<comment type="caution">
    <text evidence="2">The sequence shown here is derived from an EMBL/GenBank/DDBJ whole genome shotgun (WGS) entry which is preliminary data.</text>
</comment>
<dbReference type="RefSeq" id="WP_345529282.1">
    <property type="nucleotide sequence ID" value="NZ_BAABKN010000030.1"/>
</dbReference>
<accession>A0ABP8ZE41</accession>
<organism evidence="2 3">
    <name type="scientific">Nocardioides endophyticus</name>
    <dbReference type="NCBI Taxonomy" id="1353775"/>
    <lineage>
        <taxon>Bacteria</taxon>
        <taxon>Bacillati</taxon>
        <taxon>Actinomycetota</taxon>
        <taxon>Actinomycetes</taxon>
        <taxon>Propionibacteriales</taxon>
        <taxon>Nocardioidaceae</taxon>
        <taxon>Nocardioides</taxon>
    </lineage>
</organism>
<reference evidence="3" key="1">
    <citation type="journal article" date="2019" name="Int. J. Syst. Evol. Microbiol.">
        <title>The Global Catalogue of Microorganisms (GCM) 10K type strain sequencing project: providing services to taxonomists for standard genome sequencing and annotation.</title>
        <authorList>
            <consortium name="The Broad Institute Genomics Platform"/>
            <consortium name="The Broad Institute Genome Sequencing Center for Infectious Disease"/>
            <person name="Wu L."/>
            <person name="Ma J."/>
        </authorList>
    </citation>
    <scope>NUCLEOTIDE SEQUENCE [LARGE SCALE GENOMIC DNA]</scope>
    <source>
        <strain evidence="3">JCM 18532</strain>
    </source>
</reference>
<keyword evidence="1" id="KW-0812">Transmembrane</keyword>
<evidence type="ECO:0000313" key="3">
    <source>
        <dbReference type="Proteomes" id="UP001499882"/>
    </source>
</evidence>
<feature type="transmembrane region" description="Helical" evidence="1">
    <location>
        <begin position="6"/>
        <end position="23"/>
    </location>
</feature>
<keyword evidence="1" id="KW-1133">Transmembrane helix</keyword>
<protein>
    <recommendedName>
        <fullName evidence="4">CcmD family protein</fullName>
    </recommendedName>
</protein>
<dbReference type="Proteomes" id="UP001499882">
    <property type="component" value="Unassembled WGS sequence"/>
</dbReference>
<name>A0ABP8ZE41_9ACTN</name>
<dbReference type="EMBL" id="BAABKN010000030">
    <property type="protein sequence ID" value="GAA4754325.1"/>
    <property type="molecule type" value="Genomic_DNA"/>
</dbReference>
<gene>
    <name evidence="2" type="ORF">GCM10023350_44630</name>
</gene>
<keyword evidence="3" id="KW-1185">Reference proteome</keyword>
<evidence type="ECO:0000256" key="1">
    <source>
        <dbReference type="SAM" id="Phobius"/>
    </source>
</evidence>
<evidence type="ECO:0008006" key="4">
    <source>
        <dbReference type="Google" id="ProtNLM"/>
    </source>
</evidence>
<keyword evidence="1" id="KW-0472">Membrane</keyword>